<comment type="caution">
    <text evidence="2">The sequence shown here is derived from an EMBL/GenBank/DDBJ whole genome shotgun (WGS) entry which is preliminary data.</text>
</comment>
<dbReference type="Proteomes" id="UP000585681">
    <property type="component" value="Unassembled WGS sequence"/>
</dbReference>
<evidence type="ECO:0000256" key="1">
    <source>
        <dbReference type="SAM" id="SignalP"/>
    </source>
</evidence>
<dbReference type="AlphaFoldDB" id="A0A840C8X5"/>
<dbReference type="EMBL" id="JACIEQ010000001">
    <property type="protein sequence ID" value="MBB4021530.1"/>
    <property type="molecule type" value="Genomic_DNA"/>
</dbReference>
<feature type="signal peptide" evidence="1">
    <location>
        <begin position="1"/>
        <end position="24"/>
    </location>
</feature>
<evidence type="ECO:0000313" key="3">
    <source>
        <dbReference type="Proteomes" id="UP000585681"/>
    </source>
</evidence>
<proteinExistence type="predicted"/>
<dbReference type="RefSeq" id="WP_054537609.1">
    <property type="nucleotide sequence ID" value="NZ_JACIEQ010000001.1"/>
</dbReference>
<sequence length="239" mass="26311">MERRVKMALIVPALWAGLAACASADLFEPHPGCDSFLTVQMRGCEVSIYWRCAGMEGKVWQGAYGADGAYAVNIYDREFQWLEGFYIFDRTVERLSDPGKDPISMSTLLESGEDTFGFTLEAVTDGESEMLHVEGRDRLTGDAVEIDGVSLLEADTALTIRSQDGAVEYQSTGRQYVSPDMRLFFLGKEWVTESGEVFEHDNTPVDFIFPGEPGFNGTTPLYECESVLSLAPSHSGGRG</sequence>
<keyword evidence="3" id="KW-1185">Reference proteome</keyword>
<keyword evidence="1" id="KW-0732">Signal</keyword>
<evidence type="ECO:0008006" key="4">
    <source>
        <dbReference type="Google" id="ProtNLM"/>
    </source>
</evidence>
<reference evidence="2" key="1">
    <citation type="submission" date="2020-08" db="EMBL/GenBank/DDBJ databases">
        <title>Genomic Encyclopedia of Type Strains, Phase IV (KMG-IV): sequencing the most valuable type-strain genomes for metagenomic binning, comparative biology and taxonomic classification.</title>
        <authorList>
            <person name="Goeker M."/>
        </authorList>
    </citation>
    <scope>NUCLEOTIDE SEQUENCE [LARGE SCALE GENOMIC DNA]</scope>
    <source>
        <strain evidence="2">DSM 105040</strain>
    </source>
</reference>
<accession>A0A840C8X5</accession>
<feature type="chain" id="PRO_5032578283" description="Lipoprotein" evidence="1">
    <location>
        <begin position="25"/>
        <end position="239"/>
    </location>
</feature>
<name>A0A840C8X5_9RHOB</name>
<protein>
    <recommendedName>
        <fullName evidence="4">Lipoprotein</fullName>
    </recommendedName>
</protein>
<gene>
    <name evidence="2" type="ORF">GGR17_001321</name>
</gene>
<evidence type="ECO:0000313" key="2">
    <source>
        <dbReference type="EMBL" id="MBB4021530.1"/>
    </source>
</evidence>
<dbReference type="PROSITE" id="PS51257">
    <property type="entry name" value="PROKAR_LIPOPROTEIN"/>
    <property type="match status" value="1"/>
</dbReference>
<organism evidence="2 3">
    <name type="scientific">Actibacterium naphthalenivorans</name>
    <dbReference type="NCBI Taxonomy" id="1614693"/>
    <lineage>
        <taxon>Bacteria</taxon>
        <taxon>Pseudomonadati</taxon>
        <taxon>Pseudomonadota</taxon>
        <taxon>Alphaproteobacteria</taxon>
        <taxon>Rhodobacterales</taxon>
        <taxon>Roseobacteraceae</taxon>
        <taxon>Actibacterium</taxon>
    </lineage>
</organism>